<evidence type="ECO:0000313" key="4">
    <source>
        <dbReference type="Proteomes" id="UP000324233"/>
    </source>
</evidence>
<keyword evidence="4" id="KW-1185">Reference proteome</keyword>
<accession>A0A5B9WBV0</accession>
<feature type="transmembrane region" description="Helical" evidence="2">
    <location>
        <begin position="47"/>
        <end position="66"/>
    </location>
</feature>
<feature type="compositionally biased region" description="Basic and acidic residues" evidence="1">
    <location>
        <begin position="1"/>
        <end position="11"/>
    </location>
</feature>
<dbReference type="AlphaFoldDB" id="A0A5B9WBV0"/>
<dbReference type="KEGG" id="agv:OJF2_62900"/>
<protein>
    <submittedName>
        <fullName evidence="3">Uncharacterized protein</fullName>
    </submittedName>
</protein>
<sequence length="100" mass="10879">MAGRAGRDHQHNAPHPRARGPATIGRAGRGPAAPRLAKLATRRAREATGLVLVTFWSTGLAAWAIYLHFLRIRWTTCLGVVTRSVRLAGDSPYGLTARIR</sequence>
<organism evidence="3 4">
    <name type="scientific">Aquisphaera giovannonii</name>
    <dbReference type="NCBI Taxonomy" id="406548"/>
    <lineage>
        <taxon>Bacteria</taxon>
        <taxon>Pseudomonadati</taxon>
        <taxon>Planctomycetota</taxon>
        <taxon>Planctomycetia</taxon>
        <taxon>Isosphaerales</taxon>
        <taxon>Isosphaeraceae</taxon>
        <taxon>Aquisphaera</taxon>
    </lineage>
</organism>
<keyword evidence="2" id="KW-1133">Transmembrane helix</keyword>
<dbReference type="EMBL" id="CP042997">
    <property type="protein sequence ID" value="QEH37699.1"/>
    <property type="molecule type" value="Genomic_DNA"/>
</dbReference>
<keyword evidence="2" id="KW-0472">Membrane</keyword>
<evidence type="ECO:0000256" key="2">
    <source>
        <dbReference type="SAM" id="Phobius"/>
    </source>
</evidence>
<dbReference type="Proteomes" id="UP000324233">
    <property type="component" value="Chromosome"/>
</dbReference>
<feature type="compositionally biased region" description="Low complexity" evidence="1">
    <location>
        <begin position="19"/>
        <end position="31"/>
    </location>
</feature>
<evidence type="ECO:0000256" key="1">
    <source>
        <dbReference type="SAM" id="MobiDB-lite"/>
    </source>
</evidence>
<evidence type="ECO:0000313" key="3">
    <source>
        <dbReference type="EMBL" id="QEH37699.1"/>
    </source>
</evidence>
<gene>
    <name evidence="3" type="ORF">OJF2_62900</name>
</gene>
<proteinExistence type="predicted"/>
<feature type="region of interest" description="Disordered" evidence="1">
    <location>
        <begin position="1"/>
        <end position="31"/>
    </location>
</feature>
<keyword evidence="2" id="KW-0812">Transmembrane</keyword>
<reference evidence="3 4" key="1">
    <citation type="submission" date="2019-08" db="EMBL/GenBank/DDBJ databases">
        <title>Deep-cultivation of Planctomycetes and their phenomic and genomic characterization uncovers novel biology.</title>
        <authorList>
            <person name="Wiegand S."/>
            <person name="Jogler M."/>
            <person name="Boedeker C."/>
            <person name="Pinto D."/>
            <person name="Vollmers J."/>
            <person name="Rivas-Marin E."/>
            <person name="Kohn T."/>
            <person name="Peeters S.H."/>
            <person name="Heuer A."/>
            <person name="Rast P."/>
            <person name="Oberbeckmann S."/>
            <person name="Bunk B."/>
            <person name="Jeske O."/>
            <person name="Meyerdierks A."/>
            <person name="Storesund J.E."/>
            <person name="Kallscheuer N."/>
            <person name="Luecker S."/>
            <person name="Lage O.M."/>
            <person name="Pohl T."/>
            <person name="Merkel B.J."/>
            <person name="Hornburger P."/>
            <person name="Mueller R.-W."/>
            <person name="Bruemmer F."/>
            <person name="Labrenz M."/>
            <person name="Spormann A.M."/>
            <person name="Op den Camp H."/>
            <person name="Overmann J."/>
            <person name="Amann R."/>
            <person name="Jetten M.S.M."/>
            <person name="Mascher T."/>
            <person name="Medema M.H."/>
            <person name="Devos D.P."/>
            <person name="Kaster A.-K."/>
            <person name="Ovreas L."/>
            <person name="Rohde M."/>
            <person name="Galperin M.Y."/>
            <person name="Jogler C."/>
        </authorList>
    </citation>
    <scope>NUCLEOTIDE SEQUENCE [LARGE SCALE GENOMIC DNA]</scope>
    <source>
        <strain evidence="3 4">OJF2</strain>
    </source>
</reference>
<name>A0A5B9WBV0_9BACT</name>